<dbReference type="SMART" id="SM00342">
    <property type="entry name" value="HTH_ARAC"/>
    <property type="match status" value="1"/>
</dbReference>
<dbReference type="STRING" id="404433.BTW07_02850"/>
<sequence>MFDQKSEIEATQGAETSSSEWINELLLGMRLSGLSYRRVQMAPPFGIRFDTDASCAQFHFVAQGPVLLRLGDDEQILASGDAVLLPRGGQHCLLSSPEVQSRDIEQIDSLPLCNDFSCVDECVDIPDGVPPVRLFSGCMQFDLGGMQPLMTLMPAVMHVGTLLSRYPEMLPMLEAMVREASLERAGAAGILSRLADVVAASIVRGWVECDCADIDGWIEALRDPRLGKVIAAVHREPGRDWTVAAMAAEMGCSRSVFAERFRGSLGVSPLGYVTQLRMRLATQWITERQLSIDQIAWRLGYGSQAAFSRAFKRATGKTPGEARGG</sequence>
<dbReference type="Pfam" id="PF12833">
    <property type="entry name" value="HTH_18"/>
    <property type="match status" value="1"/>
</dbReference>
<organism evidence="5 6">
    <name type="scientific">Salinicola socius</name>
    <dbReference type="NCBI Taxonomy" id="404433"/>
    <lineage>
        <taxon>Bacteria</taxon>
        <taxon>Pseudomonadati</taxon>
        <taxon>Pseudomonadota</taxon>
        <taxon>Gammaproteobacteria</taxon>
        <taxon>Oceanospirillales</taxon>
        <taxon>Halomonadaceae</taxon>
        <taxon>Salinicola</taxon>
    </lineage>
</organism>
<dbReference type="GO" id="GO:0003700">
    <property type="term" value="F:DNA-binding transcription factor activity"/>
    <property type="evidence" value="ECO:0007669"/>
    <property type="project" value="InterPro"/>
</dbReference>
<dbReference type="InterPro" id="IPR011051">
    <property type="entry name" value="RmlC_Cupin_sf"/>
</dbReference>
<dbReference type="Proteomes" id="UP000186878">
    <property type="component" value="Unassembled WGS sequence"/>
</dbReference>
<dbReference type="RefSeq" id="WP_075568628.1">
    <property type="nucleotide sequence ID" value="NZ_MSDO01000002.1"/>
</dbReference>
<evidence type="ECO:0000259" key="4">
    <source>
        <dbReference type="PROSITE" id="PS01124"/>
    </source>
</evidence>
<dbReference type="PROSITE" id="PS00041">
    <property type="entry name" value="HTH_ARAC_FAMILY_1"/>
    <property type="match status" value="1"/>
</dbReference>
<dbReference type="InterPro" id="IPR018062">
    <property type="entry name" value="HTH_AraC-typ_CS"/>
</dbReference>
<dbReference type="OrthoDB" id="9783876at2"/>
<comment type="caution">
    <text evidence="5">The sequence shown here is derived from an EMBL/GenBank/DDBJ whole genome shotgun (WGS) entry which is preliminary data.</text>
</comment>
<keyword evidence="1" id="KW-0805">Transcription regulation</keyword>
<dbReference type="PANTHER" id="PTHR46796">
    <property type="entry name" value="HTH-TYPE TRANSCRIPTIONAL ACTIVATOR RHAS-RELATED"/>
    <property type="match status" value="1"/>
</dbReference>
<gene>
    <name evidence="5" type="ORF">BTW07_02850</name>
</gene>
<dbReference type="InterPro" id="IPR050204">
    <property type="entry name" value="AraC_XylS_family_regulators"/>
</dbReference>
<name>A0A1Q8SWS7_9GAMM</name>
<dbReference type="InterPro" id="IPR009057">
    <property type="entry name" value="Homeodomain-like_sf"/>
</dbReference>
<dbReference type="PRINTS" id="PR00032">
    <property type="entry name" value="HTHARAC"/>
</dbReference>
<feature type="domain" description="HTH araC/xylS-type" evidence="4">
    <location>
        <begin position="227"/>
        <end position="325"/>
    </location>
</feature>
<proteinExistence type="predicted"/>
<accession>A0A1Q8SWS7</accession>
<dbReference type="GO" id="GO:0043565">
    <property type="term" value="F:sequence-specific DNA binding"/>
    <property type="evidence" value="ECO:0007669"/>
    <property type="project" value="InterPro"/>
</dbReference>
<dbReference type="Gene3D" id="1.10.10.60">
    <property type="entry name" value="Homeodomain-like"/>
    <property type="match status" value="2"/>
</dbReference>
<reference evidence="5 6" key="1">
    <citation type="submission" date="2016-12" db="EMBL/GenBank/DDBJ databases">
        <title>Draft genome sequences of strains Salinicola socius SMB35, Salinicola sp. MH3R3-1 and Chromohalobacter sp. SMB17 from the Verkhnekamsk potash mining region of Russia.</title>
        <authorList>
            <person name="Mavrodi D.V."/>
            <person name="Olsson B.E."/>
            <person name="Korsakova E.S."/>
            <person name="Pyankova A."/>
            <person name="Mavrodi O.V."/>
            <person name="Plotnikova E.G."/>
        </authorList>
    </citation>
    <scope>NUCLEOTIDE SEQUENCE [LARGE SCALE GENOMIC DNA]</scope>
    <source>
        <strain evidence="5 6">SMB35</strain>
    </source>
</reference>
<dbReference type="InterPro" id="IPR032783">
    <property type="entry name" value="AraC_lig"/>
</dbReference>
<keyword evidence="2" id="KW-0238">DNA-binding</keyword>
<dbReference type="InterPro" id="IPR020449">
    <property type="entry name" value="Tscrpt_reg_AraC-type_HTH"/>
</dbReference>
<dbReference type="SUPFAM" id="SSF51182">
    <property type="entry name" value="RmlC-like cupins"/>
    <property type="match status" value="1"/>
</dbReference>
<dbReference type="AlphaFoldDB" id="A0A1Q8SWS7"/>
<dbReference type="SUPFAM" id="SSF46689">
    <property type="entry name" value="Homeodomain-like"/>
    <property type="match status" value="2"/>
</dbReference>
<evidence type="ECO:0000256" key="3">
    <source>
        <dbReference type="ARBA" id="ARBA00023163"/>
    </source>
</evidence>
<evidence type="ECO:0000256" key="1">
    <source>
        <dbReference type="ARBA" id="ARBA00023015"/>
    </source>
</evidence>
<dbReference type="EMBL" id="MSDO01000002">
    <property type="protein sequence ID" value="OLO05886.1"/>
    <property type="molecule type" value="Genomic_DNA"/>
</dbReference>
<keyword evidence="6" id="KW-1185">Reference proteome</keyword>
<dbReference type="InterPro" id="IPR018060">
    <property type="entry name" value="HTH_AraC"/>
</dbReference>
<evidence type="ECO:0000313" key="5">
    <source>
        <dbReference type="EMBL" id="OLO05886.1"/>
    </source>
</evidence>
<evidence type="ECO:0000313" key="6">
    <source>
        <dbReference type="Proteomes" id="UP000186878"/>
    </source>
</evidence>
<evidence type="ECO:0000256" key="2">
    <source>
        <dbReference type="ARBA" id="ARBA00023125"/>
    </source>
</evidence>
<dbReference type="Pfam" id="PF12852">
    <property type="entry name" value="Cupin_6"/>
    <property type="match status" value="1"/>
</dbReference>
<dbReference type="PROSITE" id="PS01124">
    <property type="entry name" value="HTH_ARAC_FAMILY_2"/>
    <property type="match status" value="1"/>
</dbReference>
<protein>
    <submittedName>
        <fullName evidence="5">AraC family transcriptional regulator</fullName>
    </submittedName>
</protein>
<dbReference type="PANTHER" id="PTHR46796:SF7">
    <property type="entry name" value="ARAC FAMILY TRANSCRIPTIONAL REGULATOR"/>
    <property type="match status" value="1"/>
</dbReference>
<keyword evidence="3" id="KW-0804">Transcription</keyword>